<dbReference type="OrthoDB" id="6288808at2759"/>
<dbReference type="EMBL" id="SKCS01000121">
    <property type="protein sequence ID" value="TNN16289.1"/>
    <property type="molecule type" value="Genomic_DNA"/>
</dbReference>
<feature type="compositionally biased region" description="Basic and acidic residues" evidence="2">
    <location>
        <begin position="371"/>
        <end position="388"/>
    </location>
</feature>
<evidence type="ECO:0000313" key="4">
    <source>
        <dbReference type="Proteomes" id="UP000311919"/>
    </source>
</evidence>
<accession>A0A4Z2DII4</accession>
<feature type="coiled-coil region" evidence="1">
    <location>
        <begin position="51"/>
        <end position="97"/>
    </location>
</feature>
<proteinExistence type="predicted"/>
<gene>
    <name evidence="3" type="ORF">EWB00_000568</name>
</gene>
<organism evidence="3 4">
    <name type="scientific">Schistosoma japonicum</name>
    <name type="common">Blood fluke</name>
    <dbReference type="NCBI Taxonomy" id="6182"/>
    <lineage>
        <taxon>Eukaryota</taxon>
        <taxon>Metazoa</taxon>
        <taxon>Spiralia</taxon>
        <taxon>Lophotrochozoa</taxon>
        <taxon>Platyhelminthes</taxon>
        <taxon>Trematoda</taxon>
        <taxon>Digenea</taxon>
        <taxon>Strigeidida</taxon>
        <taxon>Schistosomatoidea</taxon>
        <taxon>Schistosomatidae</taxon>
        <taxon>Schistosoma</taxon>
    </lineage>
</organism>
<reference evidence="3 4" key="1">
    <citation type="submission" date="2019-03" db="EMBL/GenBank/DDBJ databases">
        <title>An improved genome assembly of the fluke Schistosoma japonicum.</title>
        <authorList>
            <person name="Hu W."/>
            <person name="Luo F."/>
            <person name="Yin M."/>
            <person name="Mo X."/>
            <person name="Sun C."/>
            <person name="Wu Q."/>
            <person name="Zhu B."/>
            <person name="Xiang M."/>
            <person name="Wang J."/>
            <person name="Wang Y."/>
            <person name="Zhang T."/>
            <person name="Xu B."/>
            <person name="Zheng H."/>
            <person name="Feng Z."/>
        </authorList>
    </citation>
    <scope>NUCLEOTIDE SEQUENCE [LARGE SCALE GENOMIC DNA]</scope>
    <source>
        <strain evidence="3">HuSjv2</strain>
        <tissue evidence="3">Worms</tissue>
    </source>
</reference>
<evidence type="ECO:0000313" key="3">
    <source>
        <dbReference type="EMBL" id="TNN16289.1"/>
    </source>
</evidence>
<name>A0A4Z2DII4_SCHJA</name>
<sequence length="652" mass="73042">MSGSGPHISITFRKSKKPRLNDSVKIVRNRGLLNTSRRLLQKSINQSINSATSLRTNNASLAKKLAELQIELNNQKLAAQQANIELLKCRMELARLQAYKQAKDRMKSLILNVHESLCSQIEMGMSVMNYVKESMSLLDKDDSLDQLINPMPSILGETTIDLDTFDSVTRKEFKKPVLLTTEQNVCQRPIIHPEIQPSSSTSLVTGRPAKFVLSPRNQNDVNDSNNKDCDITLKVQTIPLIESSNTDTLSSSELIHKEPSTIVVVPPSSQQVSEQVLPEILINSPITCIPQNDITSAKHLPTIDIIDRDNDDGDYVNNHHSHSLIHSSDQHLQHISASSHIALNKSPVTNSKNSCHHPVVAAVINISNDSNKNKQDMNTVDGDHETKPTRPHLVRQARLNSKPIIDTSSFMEPVVKTKKKKKTIKRRLIRARESDDEEEDNNANDKDDKLKNNLGCSRVIETCFRRPGQFVFRVDSRNINPSTNASDNQQINEAARSKSALPPPPPQKTTNQQPRSRSRPSTKSHTTATTTIYSNNKSSEEANVKGVKKLSTLIGAENKTVNVFDLSMNQTANLSVLPPTLNDLRIKHKEQQRQPVNSRTEAQKTTTIQFVKRSILGELQHQQPQNEKLHSLVKNFENTSEHRRLSVVLTPI</sequence>
<comment type="caution">
    <text evidence="3">The sequence shown here is derived from an EMBL/GenBank/DDBJ whole genome shotgun (WGS) entry which is preliminary data.</text>
</comment>
<feature type="compositionally biased region" description="Basic residues" evidence="2">
    <location>
        <begin position="416"/>
        <end position="429"/>
    </location>
</feature>
<keyword evidence="1" id="KW-0175">Coiled coil</keyword>
<dbReference type="AlphaFoldDB" id="A0A4Z2DII4"/>
<feature type="region of interest" description="Disordered" evidence="2">
    <location>
        <begin position="370"/>
        <end position="390"/>
    </location>
</feature>
<feature type="region of interest" description="Disordered" evidence="2">
    <location>
        <begin position="416"/>
        <end position="451"/>
    </location>
</feature>
<feature type="region of interest" description="Disordered" evidence="2">
    <location>
        <begin position="494"/>
        <end position="544"/>
    </location>
</feature>
<protein>
    <submittedName>
        <fullName evidence="3">Uncharacterized protein</fullName>
    </submittedName>
</protein>
<keyword evidence="4" id="KW-1185">Reference proteome</keyword>
<evidence type="ECO:0000256" key="1">
    <source>
        <dbReference type="SAM" id="Coils"/>
    </source>
</evidence>
<evidence type="ECO:0000256" key="2">
    <source>
        <dbReference type="SAM" id="MobiDB-lite"/>
    </source>
</evidence>
<dbReference type="Proteomes" id="UP000311919">
    <property type="component" value="Unassembled WGS sequence"/>
</dbReference>